<organism evidence="1 2">
    <name type="scientific">SAR86 cluster bacterium SAR86B</name>
    <dbReference type="NCBI Taxonomy" id="1123867"/>
    <lineage>
        <taxon>Bacteria</taxon>
        <taxon>Pseudomonadati</taxon>
        <taxon>Pseudomonadota</taxon>
        <taxon>Gammaproteobacteria</taxon>
        <taxon>SAR86 cluster</taxon>
    </lineage>
</organism>
<name>J4KSF7_9GAMM</name>
<reference evidence="1 2" key="1">
    <citation type="journal article" date="2012" name="ISME J.">
        <title>Genomic insights to SAR86, an abundant and uncultivated marine bacterial lineage.</title>
        <authorList>
            <person name="Dupont C.L."/>
            <person name="Rusch D.B."/>
            <person name="Yooseph S."/>
            <person name="Lombardo M.J."/>
            <person name="Richter R.A."/>
            <person name="Valas R."/>
            <person name="Novotny M."/>
            <person name="Yee-Greenbaum J."/>
            <person name="Selengut J.D."/>
            <person name="Haft D.H."/>
            <person name="Halpern A.L."/>
            <person name="Lasken R.S."/>
            <person name="Nealson K."/>
            <person name="Friedman R."/>
            <person name="Venter J.C."/>
        </authorList>
    </citation>
    <scope>NUCLEOTIDE SEQUENCE [LARGE SCALE GENOMIC DNA]</scope>
</reference>
<evidence type="ECO:0000313" key="1">
    <source>
        <dbReference type="EMBL" id="EJP72624.1"/>
    </source>
</evidence>
<dbReference type="AlphaFoldDB" id="J4KSF7"/>
<dbReference type="EMBL" id="JH611190">
    <property type="protein sequence ID" value="EJP72624.1"/>
    <property type="molecule type" value="Genomic_DNA"/>
</dbReference>
<dbReference type="HOGENOM" id="CLU_2119409_0_0_6"/>
<dbReference type="Proteomes" id="UP000010116">
    <property type="component" value="Unassembled WGS sequence"/>
</dbReference>
<sequence>MRFILATFLLSFNLSGEELKLNTSEVCNAVITKRLQSNQDAFQQAIDKINQCKKNDIISVTSFLELDTSKVYLSEILQSYCNFDKEIVTLINSDTSQLMCVRIETARKKVNFIN</sequence>
<accession>J4KSF7</accession>
<proteinExistence type="predicted"/>
<evidence type="ECO:0000313" key="2">
    <source>
        <dbReference type="Proteomes" id="UP000010116"/>
    </source>
</evidence>
<protein>
    <submittedName>
        <fullName evidence="1">Uncharacterized protein</fullName>
    </submittedName>
</protein>
<gene>
    <name evidence="1" type="ORF">NT02SARS_1152</name>
</gene>